<name>A0A1A9URE3_GLOAU</name>
<organism evidence="1 2">
    <name type="scientific">Glossina austeni</name>
    <name type="common">Savannah tsetse fly</name>
    <dbReference type="NCBI Taxonomy" id="7395"/>
    <lineage>
        <taxon>Eukaryota</taxon>
        <taxon>Metazoa</taxon>
        <taxon>Ecdysozoa</taxon>
        <taxon>Arthropoda</taxon>
        <taxon>Hexapoda</taxon>
        <taxon>Insecta</taxon>
        <taxon>Pterygota</taxon>
        <taxon>Neoptera</taxon>
        <taxon>Endopterygota</taxon>
        <taxon>Diptera</taxon>
        <taxon>Brachycera</taxon>
        <taxon>Muscomorpha</taxon>
        <taxon>Hippoboscoidea</taxon>
        <taxon>Glossinidae</taxon>
        <taxon>Glossina</taxon>
    </lineage>
</organism>
<dbReference type="AlphaFoldDB" id="A0A1A9URE3"/>
<evidence type="ECO:0000313" key="2">
    <source>
        <dbReference type="Proteomes" id="UP000078200"/>
    </source>
</evidence>
<dbReference type="Proteomes" id="UP000078200">
    <property type="component" value="Unassembled WGS sequence"/>
</dbReference>
<dbReference type="VEuPathDB" id="VectorBase:GAUT012937"/>
<evidence type="ECO:0000313" key="1">
    <source>
        <dbReference type="EnsemblMetazoa" id="GAUT012937-PA"/>
    </source>
</evidence>
<keyword evidence="2" id="KW-1185">Reference proteome</keyword>
<reference evidence="1" key="1">
    <citation type="submission" date="2020-05" db="UniProtKB">
        <authorList>
            <consortium name="EnsemblMetazoa"/>
        </authorList>
    </citation>
    <scope>IDENTIFICATION</scope>
    <source>
        <strain evidence="1">TTRI</strain>
    </source>
</reference>
<accession>A0A1A9URE3</accession>
<proteinExistence type="predicted"/>
<protein>
    <submittedName>
        <fullName evidence="1">Uncharacterized protein</fullName>
    </submittedName>
</protein>
<dbReference type="EnsemblMetazoa" id="GAUT012937-RA">
    <property type="protein sequence ID" value="GAUT012937-PA"/>
    <property type="gene ID" value="GAUT012937"/>
</dbReference>
<sequence>MNLKISNVHSANNGVVMIDCCGDNKRKKVKSVIENKIPKECGIMMPKKFNPRFKLTNVNFSYGGEELLDKLRNQNPILDASKLRIVGFYTVLKQRKAHHTTT</sequence>